<organism evidence="1">
    <name type="scientific">White spot syndrome virus</name>
    <dbReference type="NCBI Taxonomy" id="342409"/>
    <lineage>
        <taxon>Viruses</taxon>
        <taxon>Viruses incertae sedis</taxon>
        <taxon>Naldaviricetes</taxon>
        <taxon>Nimaviridae</taxon>
        <taxon>Whispovirus</taxon>
    </lineage>
</organism>
<dbReference type="EMBL" id="MF768985">
    <property type="protein sequence ID" value="ATU83771.1"/>
    <property type="molecule type" value="Genomic_DNA"/>
</dbReference>
<accession>A0A2D3I5T6</accession>
<protein>
    <submittedName>
        <fullName evidence="1">ORF306</fullName>
    </submittedName>
</protein>
<sequence>MSLYAYADFSSSSSPNTVLFSDLRLLSLLANHLSFLKQQHPFLIDSVTLSSTIWLVVLKCVPAFLVDEELGVDMTNPVDLIALSI</sequence>
<name>A0A2D3I5T6_9VIRU</name>
<proteinExistence type="predicted"/>
<reference evidence="1" key="1">
    <citation type="journal article" date="2018" name="Aquaculture">
        <title>Complete genome sequence of a white spot syndrome virus associated with a disease incursion in Australia.</title>
        <authorList>
            <person name="Oakey J."/>
            <person name="Smith C.S."/>
        </authorList>
    </citation>
    <scope>NUCLEOTIDE SEQUENCE [LARGE SCALE GENOMIC DNA]</scope>
    <source>
        <strain evidence="1">WSSV-AU</strain>
    </source>
</reference>
<evidence type="ECO:0000313" key="1">
    <source>
        <dbReference type="EMBL" id="ATU83771.1"/>
    </source>
</evidence>
<dbReference type="Proteomes" id="UP000267516">
    <property type="component" value="Segment"/>
</dbReference>